<evidence type="ECO:0000313" key="2">
    <source>
        <dbReference type="EMBL" id="HBT49589.1"/>
    </source>
</evidence>
<proteinExistence type="predicted"/>
<dbReference type="Proteomes" id="UP000264445">
    <property type="component" value="Unassembled WGS sequence"/>
</dbReference>
<name>A0A357VN07_9THEO</name>
<dbReference type="RefSeq" id="WP_132039331.1">
    <property type="nucleotide sequence ID" value="NZ_DOLB01000104.1"/>
</dbReference>
<dbReference type="InterPro" id="IPR032874">
    <property type="entry name" value="DDE_dom"/>
</dbReference>
<dbReference type="EMBL" id="DOLB01000104">
    <property type="protein sequence ID" value="HBT49589.1"/>
    <property type="molecule type" value="Genomic_DNA"/>
</dbReference>
<dbReference type="Pfam" id="PF13610">
    <property type="entry name" value="DDE_Tnp_IS240"/>
    <property type="match status" value="1"/>
</dbReference>
<gene>
    <name evidence="2" type="ORF">DEA61_07145</name>
</gene>
<evidence type="ECO:0000259" key="1">
    <source>
        <dbReference type="Pfam" id="PF13610"/>
    </source>
</evidence>
<protein>
    <recommendedName>
        <fullName evidence="1">DDE domain-containing protein</fullName>
    </recommendedName>
</protein>
<reference evidence="2 3" key="1">
    <citation type="journal article" date="2018" name="Nat. Biotechnol.">
        <title>A standardized bacterial taxonomy based on genome phylogeny substantially revises the tree of life.</title>
        <authorList>
            <person name="Parks D.H."/>
            <person name="Chuvochina M."/>
            <person name="Waite D.W."/>
            <person name="Rinke C."/>
            <person name="Skarshewski A."/>
            <person name="Chaumeil P.A."/>
            <person name="Hugenholtz P."/>
        </authorList>
    </citation>
    <scope>NUCLEOTIDE SEQUENCE [LARGE SCALE GENOMIC DNA]</scope>
    <source>
        <strain evidence="2">UBA12544</strain>
    </source>
</reference>
<organism evidence="2 3">
    <name type="scientific">Caldanaerobacter subterraneus</name>
    <dbReference type="NCBI Taxonomy" id="911092"/>
    <lineage>
        <taxon>Bacteria</taxon>
        <taxon>Bacillati</taxon>
        <taxon>Bacillota</taxon>
        <taxon>Clostridia</taxon>
        <taxon>Thermoanaerobacterales</taxon>
        <taxon>Thermoanaerobacteraceae</taxon>
        <taxon>Caldanaerobacter</taxon>
    </lineage>
</organism>
<feature type="domain" description="DDE" evidence="1">
    <location>
        <begin position="38"/>
        <end position="88"/>
    </location>
</feature>
<accession>A0A357VN07</accession>
<dbReference type="AlphaFoldDB" id="A0A357VN07"/>
<comment type="caution">
    <text evidence="2">The sequence shown here is derived from an EMBL/GenBank/DDBJ whole genome shotgun (WGS) entry which is preliminary data.</text>
</comment>
<sequence>MSNQRNSTQKFGLDLSTPILNFSLNNVKINLAVETAKVIDETYIKIKGKWHYLFAVCDCLRSFILLKYLFKNEMESVSIFVKRYFNAAVRFVQVVQWWVYPQRLSYHPVSRQFYHLLYCI</sequence>
<evidence type="ECO:0000313" key="3">
    <source>
        <dbReference type="Proteomes" id="UP000264445"/>
    </source>
</evidence>